<organism evidence="7 8">
    <name type="scientific">Thiohalophilus thiocyanatoxydans</name>
    <dbReference type="NCBI Taxonomy" id="381308"/>
    <lineage>
        <taxon>Bacteria</taxon>
        <taxon>Pseudomonadati</taxon>
        <taxon>Pseudomonadota</taxon>
        <taxon>Gammaproteobacteria</taxon>
        <taxon>Thiohalomonadales</taxon>
        <taxon>Thiohalophilaceae</taxon>
        <taxon>Thiohalophilus</taxon>
    </lineage>
</organism>
<dbReference type="RefSeq" id="WP_134085211.1">
    <property type="nucleotide sequence ID" value="NZ_SOQX01000009.1"/>
</dbReference>
<dbReference type="Pfam" id="PF04357">
    <property type="entry name" value="TamB"/>
    <property type="match status" value="1"/>
</dbReference>
<dbReference type="PANTHER" id="PTHR36985">
    <property type="entry name" value="TRANSLOCATION AND ASSEMBLY MODULE SUBUNIT TAMB"/>
    <property type="match status" value="1"/>
</dbReference>
<keyword evidence="3" id="KW-1133">Transmembrane helix</keyword>
<dbReference type="Proteomes" id="UP000294914">
    <property type="component" value="Unassembled WGS sequence"/>
</dbReference>
<evidence type="ECO:0000256" key="3">
    <source>
        <dbReference type="ARBA" id="ARBA00022989"/>
    </source>
</evidence>
<sequence>MRPELKKNLLAMFVLLLLLAGSGLFWLGATESGLRWIYQQSGKFLPGELHISKLEGRLFGRITATDLVYQKADTRVALERVTLKWRPFELLTGNLVVSQLHVQSVTISLPAAQQSKAEQAVELPDIRLPVNVTLEDIRLDDIHIRRDAQQFALHQVTLDASSRGNKIHIDALDVSATEFDLHIDGTLKPVGDYQHTLNMQWRLGLADQPEFTGQGRSRGNLDKLALQQQISGPLQLGLEVEARDLLSQLRWQARADVSEVNLARLNTAWPAIRGELQVQGEGDRHSASLSGQLSGEYPEQGPFEAETTLQVARDGALEIEQLSMRSPPTKTEVNARGQWTPGSDGFKSGELALAFDWENLRWPLAGNAWIDSAEGEGRVEGTPDHYRLSLRADRPLPQAPPSTWHANASGDLEGLDLDSLRITALDGETILSGRLDWSPRLAWDVDASGKAINPAGLWPQWPGRLDARLSSTGYIEEGEVIAEADIARVSGELRGQPVTLRSQLGWQRAQLEVKQFELKSGSAKVDAQGTLGERMNLDWSIDAAELAQLYPQAGGQLQASGHISGTRAEPVIRTTFNGEQLSLSDYRIGKLSGRLGVDLFRWQQIDIDLAAQELGIHEQRIDTLAINADPGGLQLTAEADGNSARIALKGEANAEGWRGQIEAIDLQGENTGNWQLQRPVALNLTRDNLSVAPFCVQSETASLCGQLQQTGKNWRSELELVNFPLQLFSPWLPGGLVIEGVTHADATFELDSPGQLSGRAHVELPAGAVVYPVLEGESERWEYRTGNLDLSVDEKGVRATSRLAMDNGDQLEARLALPGAQLLNLERDSQPVQGSASVTINQPGIIEALLPDVQDLDGKLAMQLDVDGTLAKPHYNGKASLDQGSLRIPRLGLQLTQIRVDARSEGLDRLGYELAARSGDGDMRVEGETVLDNRAGWPTSISLKGENFEVARIPEARVAVTPDLRLELEGRSIDISGKVHVPYARLQPKDVTTAAQVSEDAVIVGGEEVDEKKWQISSRVRVTLGDRVSVYGFGFEGRLGGDLLLMDSPGELTTATGEIHVIEGRYTAYGQRLTVEHGRLLYTGGPVNNPGLDLRAVRYVNDVTAGIRVRGTLNHPDVELFSIPVMGQTDVLAYLMLGRPLETATGEEGSMMARAALALSLSGGDSLARQIGDRFGLDEMRVEASDSGEQASLVMGRYLAPKLYVSYGVGIIQSFNTFTVRYQLSDHWYIKGESGEHQSADILYTIDR</sequence>
<evidence type="ECO:0000256" key="4">
    <source>
        <dbReference type="ARBA" id="ARBA00023136"/>
    </source>
</evidence>
<dbReference type="OrthoDB" id="5555605at2"/>
<keyword evidence="2" id="KW-0812">Transmembrane</keyword>
<dbReference type="GO" id="GO:0009306">
    <property type="term" value="P:protein secretion"/>
    <property type="evidence" value="ECO:0007669"/>
    <property type="project" value="InterPro"/>
</dbReference>
<accession>A0A4R8IF04</accession>
<comment type="subcellular location">
    <subcellularLocation>
        <location evidence="1">Membrane</location>
        <topology evidence="1">Single-pass membrane protein</topology>
    </subcellularLocation>
</comment>
<keyword evidence="4" id="KW-0472">Membrane</keyword>
<dbReference type="InterPro" id="IPR007452">
    <property type="entry name" value="TamB_C"/>
</dbReference>
<keyword evidence="8" id="KW-1185">Reference proteome</keyword>
<evidence type="ECO:0000256" key="1">
    <source>
        <dbReference type="ARBA" id="ARBA00004167"/>
    </source>
</evidence>
<evidence type="ECO:0000259" key="6">
    <source>
        <dbReference type="Pfam" id="PF04357"/>
    </source>
</evidence>
<dbReference type="PANTHER" id="PTHR36985:SF1">
    <property type="entry name" value="TRANSLOCATION AND ASSEMBLY MODULE SUBUNIT TAMB"/>
    <property type="match status" value="1"/>
</dbReference>
<dbReference type="EMBL" id="SOQX01000009">
    <property type="protein sequence ID" value="TDX98180.1"/>
    <property type="molecule type" value="Genomic_DNA"/>
</dbReference>
<dbReference type="GO" id="GO:0097347">
    <property type="term" value="C:TAM protein secretion complex"/>
    <property type="evidence" value="ECO:0007669"/>
    <property type="project" value="TreeGrafter"/>
</dbReference>
<dbReference type="GO" id="GO:0005886">
    <property type="term" value="C:plasma membrane"/>
    <property type="evidence" value="ECO:0007669"/>
    <property type="project" value="InterPro"/>
</dbReference>
<reference evidence="7 8" key="1">
    <citation type="submission" date="2019-03" db="EMBL/GenBank/DDBJ databases">
        <title>Genomic Encyclopedia of Type Strains, Phase IV (KMG-IV): sequencing the most valuable type-strain genomes for metagenomic binning, comparative biology and taxonomic classification.</title>
        <authorList>
            <person name="Goeker M."/>
        </authorList>
    </citation>
    <scope>NUCLEOTIDE SEQUENCE [LARGE SCALE GENOMIC DNA]</scope>
    <source>
        <strain evidence="7 8">DSM 16326</strain>
    </source>
</reference>
<feature type="region of interest" description="Disordered" evidence="5">
    <location>
        <begin position="279"/>
        <end position="300"/>
    </location>
</feature>
<evidence type="ECO:0000256" key="2">
    <source>
        <dbReference type="ARBA" id="ARBA00022692"/>
    </source>
</evidence>
<proteinExistence type="predicted"/>
<evidence type="ECO:0000313" key="8">
    <source>
        <dbReference type="Proteomes" id="UP000294914"/>
    </source>
</evidence>
<evidence type="ECO:0000313" key="7">
    <source>
        <dbReference type="EMBL" id="TDX98180.1"/>
    </source>
</evidence>
<protein>
    <submittedName>
        <fullName evidence="7">Translocation and assembly module TamB</fullName>
    </submittedName>
</protein>
<dbReference type="AlphaFoldDB" id="A0A4R8IF04"/>
<comment type="caution">
    <text evidence="7">The sequence shown here is derived from an EMBL/GenBank/DDBJ whole genome shotgun (WGS) entry which is preliminary data.</text>
</comment>
<evidence type="ECO:0000256" key="5">
    <source>
        <dbReference type="SAM" id="MobiDB-lite"/>
    </source>
</evidence>
<feature type="domain" description="Translocation and assembly module TamB C-terminal" evidence="6">
    <location>
        <begin position="916"/>
        <end position="1247"/>
    </location>
</feature>
<name>A0A4R8IF04_9GAMM</name>
<gene>
    <name evidence="7" type="ORF">EDC23_2664</name>
</gene>